<evidence type="ECO:0000256" key="1">
    <source>
        <dbReference type="ARBA" id="ARBA00004651"/>
    </source>
</evidence>
<evidence type="ECO:0000256" key="7">
    <source>
        <dbReference type="ARBA" id="ARBA00023136"/>
    </source>
</evidence>
<evidence type="ECO:0000256" key="3">
    <source>
        <dbReference type="ARBA" id="ARBA00022448"/>
    </source>
</evidence>
<evidence type="ECO:0000256" key="5">
    <source>
        <dbReference type="ARBA" id="ARBA00022692"/>
    </source>
</evidence>
<dbReference type="Gene3D" id="1.10.3470.10">
    <property type="entry name" value="ABC transporter involved in vitamin B12 uptake, BtuC"/>
    <property type="match status" value="1"/>
</dbReference>
<feature type="transmembrane region" description="Helical" evidence="8">
    <location>
        <begin position="85"/>
        <end position="104"/>
    </location>
</feature>
<evidence type="ECO:0000313" key="9">
    <source>
        <dbReference type="EMBL" id="GAA0939229.1"/>
    </source>
</evidence>
<comment type="similarity">
    <text evidence="2">Belongs to the binding-protein-dependent transport system permease family. FecCD subfamily.</text>
</comment>
<organism evidence="9 10">
    <name type="scientific">Nonomuraea longicatena</name>
    <dbReference type="NCBI Taxonomy" id="83682"/>
    <lineage>
        <taxon>Bacteria</taxon>
        <taxon>Bacillati</taxon>
        <taxon>Actinomycetota</taxon>
        <taxon>Actinomycetes</taxon>
        <taxon>Streptosporangiales</taxon>
        <taxon>Streptosporangiaceae</taxon>
        <taxon>Nonomuraea</taxon>
    </lineage>
</organism>
<evidence type="ECO:0000256" key="2">
    <source>
        <dbReference type="ARBA" id="ARBA00007935"/>
    </source>
</evidence>
<evidence type="ECO:0000256" key="8">
    <source>
        <dbReference type="SAM" id="Phobius"/>
    </source>
</evidence>
<evidence type="ECO:0000256" key="4">
    <source>
        <dbReference type="ARBA" id="ARBA00022475"/>
    </source>
</evidence>
<dbReference type="PANTHER" id="PTHR30472">
    <property type="entry name" value="FERRIC ENTEROBACTIN TRANSPORT SYSTEM PERMEASE PROTEIN"/>
    <property type="match status" value="1"/>
</dbReference>
<keyword evidence="4" id="KW-1003">Cell membrane</keyword>
<keyword evidence="7 8" id="KW-0472">Membrane</keyword>
<dbReference type="CDD" id="cd06550">
    <property type="entry name" value="TM_ABC_iron-siderophores_like"/>
    <property type="match status" value="1"/>
</dbReference>
<feature type="transmembrane region" description="Helical" evidence="8">
    <location>
        <begin position="189"/>
        <end position="209"/>
    </location>
</feature>
<reference evidence="9 10" key="1">
    <citation type="journal article" date="2019" name="Int. J. Syst. Evol. Microbiol.">
        <title>The Global Catalogue of Microorganisms (GCM) 10K type strain sequencing project: providing services to taxonomists for standard genome sequencing and annotation.</title>
        <authorList>
            <consortium name="The Broad Institute Genomics Platform"/>
            <consortium name="The Broad Institute Genome Sequencing Center for Infectious Disease"/>
            <person name="Wu L."/>
            <person name="Ma J."/>
        </authorList>
    </citation>
    <scope>NUCLEOTIDE SEQUENCE [LARGE SCALE GENOMIC DNA]</scope>
    <source>
        <strain evidence="9 10">JCM 11136</strain>
    </source>
</reference>
<name>A0ABN1Q983_9ACTN</name>
<keyword evidence="10" id="KW-1185">Reference proteome</keyword>
<keyword evidence="3" id="KW-0813">Transport</keyword>
<evidence type="ECO:0000256" key="6">
    <source>
        <dbReference type="ARBA" id="ARBA00022989"/>
    </source>
</evidence>
<gene>
    <name evidence="9" type="primary">fepG</name>
    <name evidence="9" type="ORF">GCM10009560_49700</name>
</gene>
<sequence length="323" mass="32963">MLVNLSLVLPCAGVVLWSLATGDLRLGVDQVVAALTGGQDGVVRTVVVTWRLPRVVAAAIFGAGLAVAGAIFQSLTRNPLAAPDVIGLSSGAYTGALIVIIGMGGGYLQVSAGALAGCSITAVVVHLLARRGDSGGFRLIVVGVGVSAMLTAANTWMLLRAQLEVAVAAAVWGAGSLNGIAWDRVAPAALATLALLVVAVRFQPALRVMEMGEETARSLGLRVERDRLILLLTGVALTAAVIAAAGPIAFVALAAPQIARRLTRGPGVTMTASALVGALVLTVSDHVAQHLLPQVLPVGVVTVVAGGAYLVWLLIREQRRRPS</sequence>
<feature type="transmembrane region" description="Helical" evidence="8">
    <location>
        <begin position="229"/>
        <end position="253"/>
    </location>
</feature>
<dbReference type="InterPro" id="IPR037294">
    <property type="entry name" value="ABC_BtuC-like"/>
</dbReference>
<protein>
    <submittedName>
        <fullName evidence="9">Iron-enterobactin ABC transporter permease</fullName>
    </submittedName>
</protein>
<dbReference type="Pfam" id="PF01032">
    <property type="entry name" value="FecCD"/>
    <property type="match status" value="1"/>
</dbReference>
<feature type="transmembrane region" description="Helical" evidence="8">
    <location>
        <begin position="295"/>
        <end position="315"/>
    </location>
</feature>
<comment type="caution">
    <text evidence="9">The sequence shown here is derived from an EMBL/GenBank/DDBJ whole genome shotgun (WGS) entry which is preliminary data.</text>
</comment>
<feature type="transmembrane region" description="Helical" evidence="8">
    <location>
        <begin position="136"/>
        <end position="159"/>
    </location>
</feature>
<keyword evidence="5 8" id="KW-0812">Transmembrane</keyword>
<feature type="transmembrane region" description="Helical" evidence="8">
    <location>
        <begin position="55"/>
        <end position="73"/>
    </location>
</feature>
<dbReference type="EMBL" id="BAAAHQ010000025">
    <property type="protein sequence ID" value="GAA0939229.1"/>
    <property type="molecule type" value="Genomic_DNA"/>
</dbReference>
<dbReference type="SUPFAM" id="SSF81345">
    <property type="entry name" value="ABC transporter involved in vitamin B12 uptake, BtuC"/>
    <property type="match status" value="1"/>
</dbReference>
<accession>A0ABN1Q983</accession>
<feature type="transmembrane region" description="Helical" evidence="8">
    <location>
        <begin position="110"/>
        <end position="129"/>
    </location>
</feature>
<comment type="subcellular location">
    <subcellularLocation>
        <location evidence="1">Cell membrane</location>
        <topology evidence="1">Multi-pass membrane protein</topology>
    </subcellularLocation>
</comment>
<dbReference type="InterPro" id="IPR000522">
    <property type="entry name" value="ABC_transptr_permease_BtuC"/>
</dbReference>
<evidence type="ECO:0000313" key="10">
    <source>
        <dbReference type="Proteomes" id="UP001501578"/>
    </source>
</evidence>
<dbReference type="Proteomes" id="UP001501578">
    <property type="component" value="Unassembled WGS sequence"/>
</dbReference>
<proteinExistence type="inferred from homology"/>
<dbReference type="PANTHER" id="PTHR30472:SF24">
    <property type="entry name" value="FERRIC ENTEROBACTIN TRANSPORT SYSTEM PERMEASE PROTEIN FEPG"/>
    <property type="match status" value="1"/>
</dbReference>
<keyword evidence="6 8" id="KW-1133">Transmembrane helix</keyword>